<proteinExistence type="predicted"/>
<reference evidence="1 2" key="1">
    <citation type="journal article" date="2015" name="Nature">
        <title>rRNA introns, odd ribosomes, and small enigmatic genomes across a large radiation of phyla.</title>
        <authorList>
            <person name="Brown C.T."/>
            <person name="Hug L.A."/>
            <person name="Thomas B.C."/>
            <person name="Sharon I."/>
            <person name="Castelle C.J."/>
            <person name="Singh A."/>
            <person name="Wilkins M.J."/>
            <person name="Williams K.H."/>
            <person name="Banfield J.F."/>
        </authorList>
    </citation>
    <scope>NUCLEOTIDE SEQUENCE [LARGE SCALE GENOMIC DNA]</scope>
</reference>
<comment type="caution">
    <text evidence="1">The sequence shown here is derived from an EMBL/GenBank/DDBJ whole genome shotgun (WGS) entry which is preliminary data.</text>
</comment>
<accession>A0A0G1YHA2</accession>
<dbReference type="Proteomes" id="UP000034119">
    <property type="component" value="Unassembled WGS sequence"/>
</dbReference>
<name>A0A0G1YHA2_9BACT</name>
<evidence type="ECO:0000313" key="1">
    <source>
        <dbReference type="EMBL" id="KKW05764.1"/>
    </source>
</evidence>
<sequence length="253" mass="28152">MDPYIGITGFTGPEEVSQALRVFPINPKRKLMVGVLATYKSIRGIPMKPKWAKQTPKPKEIKNIFLADSHALNLVHLSTEEGREDALLADMFKIHDLVGEKLHGFQLNVAWPQVNQLYKYRITKGWDYQLVLQIGQKAVEAVGGTPEGVVNAVELYAHNINAVLLDPSGGQGKPFDPKRAREFLTALSQRDWDHLSLGVAGGLGADSLHLVEPLVADFPNLNIDAQGRLRNEDNELDPILTETYLKKALQLFK</sequence>
<evidence type="ECO:0008006" key="3">
    <source>
        <dbReference type="Google" id="ProtNLM"/>
    </source>
</evidence>
<organism evidence="1 2">
    <name type="scientific">candidate division CPR1 bacterium GW2011_GWC1_49_13</name>
    <dbReference type="NCBI Taxonomy" id="1618342"/>
    <lineage>
        <taxon>Bacteria</taxon>
        <taxon>candidate division CPR1</taxon>
    </lineage>
</organism>
<dbReference type="EMBL" id="LCPW01000009">
    <property type="protein sequence ID" value="KKW05764.1"/>
    <property type="molecule type" value="Genomic_DNA"/>
</dbReference>
<protein>
    <recommendedName>
        <fullName evidence="3">Phosphoribosylanthranilate isomerase</fullName>
    </recommendedName>
</protein>
<evidence type="ECO:0000313" key="2">
    <source>
        <dbReference type="Proteomes" id="UP000034119"/>
    </source>
</evidence>
<dbReference type="STRING" id="1618342.UY40_C0009G0017"/>
<gene>
    <name evidence="1" type="ORF">UY40_C0009G0017</name>
</gene>
<dbReference type="AlphaFoldDB" id="A0A0G1YHA2"/>